<evidence type="ECO:0000313" key="2">
    <source>
        <dbReference type="EMBL" id="NEE00131.1"/>
    </source>
</evidence>
<comment type="caution">
    <text evidence="2">The sequence shown here is derived from an EMBL/GenBank/DDBJ whole genome shotgun (WGS) entry which is preliminary data.</text>
</comment>
<gene>
    <name evidence="2" type="ORF">G1H10_08100</name>
</gene>
<sequence>MDRDKPPDAELQQEWLRQNNLMYGALMGVGVVMVQPFLTASTLDTSAKVSVIAFAVAIPLLSALVLVNQQENFRRRATSSVTVAAAKAIAMGAAITGVVAGFWHISWIAGVTILASGLVATGVHSAGYVRLEHDSDSGS</sequence>
<feature type="transmembrane region" description="Helical" evidence="1">
    <location>
        <begin position="105"/>
        <end position="129"/>
    </location>
</feature>
<keyword evidence="1" id="KW-0472">Membrane</keyword>
<dbReference type="RefSeq" id="WP_163735259.1">
    <property type="nucleotide sequence ID" value="NZ_JAAGOA010000004.1"/>
</dbReference>
<keyword evidence="1" id="KW-1133">Transmembrane helix</keyword>
<feature type="transmembrane region" description="Helical" evidence="1">
    <location>
        <begin position="21"/>
        <end position="43"/>
    </location>
</feature>
<keyword evidence="3" id="KW-1185">Reference proteome</keyword>
<reference evidence="2 3" key="1">
    <citation type="submission" date="2020-02" db="EMBL/GenBank/DDBJ databases">
        <authorList>
            <person name="Li X.-J."/>
            <person name="Han X.-M."/>
        </authorList>
    </citation>
    <scope>NUCLEOTIDE SEQUENCE [LARGE SCALE GENOMIC DNA]</scope>
    <source>
        <strain evidence="2 3">CCTCC AB 2017055</strain>
    </source>
</reference>
<evidence type="ECO:0008006" key="4">
    <source>
        <dbReference type="Google" id="ProtNLM"/>
    </source>
</evidence>
<evidence type="ECO:0000313" key="3">
    <source>
        <dbReference type="Proteomes" id="UP000475214"/>
    </source>
</evidence>
<keyword evidence="1" id="KW-0812">Transmembrane</keyword>
<protein>
    <recommendedName>
        <fullName evidence="4">Sodium:proton antiporter</fullName>
    </recommendedName>
</protein>
<dbReference type="EMBL" id="JAAGOA010000004">
    <property type="protein sequence ID" value="NEE00131.1"/>
    <property type="molecule type" value="Genomic_DNA"/>
</dbReference>
<feature type="transmembrane region" description="Helical" evidence="1">
    <location>
        <begin position="79"/>
        <end position="99"/>
    </location>
</feature>
<dbReference type="Proteomes" id="UP000475214">
    <property type="component" value="Unassembled WGS sequence"/>
</dbReference>
<name>A0A6L9S5W6_9ACTN</name>
<organism evidence="2 3">
    <name type="scientific">Phytoactinopolyspora halotolerans</name>
    <dbReference type="NCBI Taxonomy" id="1981512"/>
    <lineage>
        <taxon>Bacteria</taxon>
        <taxon>Bacillati</taxon>
        <taxon>Actinomycetota</taxon>
        <taxon>Actinomycetes</taxon>
        <taxon>Jiangellales</taxon>
        <taxon>Jiangellaceae</taxon>
        <taxon>Phytoactinopolyspora</taxon>
    </lineage>
</organism>
<proteinExistence type="predicted"/>
<dbReference type="AlphaFoldDB" id="A0A6L9S5W6"/>
<accession>A0A6L9S5W6</accession>
<feature type="transmembrane region" description="Helical" evidence="1">
    <location>
        <begin position="49"/>
        <end position="67"/>
    </location>
</feature>
<evidence type="ECO:0000256" key="1">
    <source>
        <dbReference type="SAM" id="Phobius"/>
    </source>
</evidence>